<dbReference type="PROSITE" id="PS50089">
    <property type="entry name" value="ZF_RING_2"/>
    <property type="match status" value="1"/>
</dbReference>
<name>A0ABR0VR10_REHGL</name>
<dbReference type="SUPFAM" id="SSF57850">
    <property type="entry name" value="RING/U-box"/>
    <property type="match status" value="1"/>
</dbReference>
<dbReference type="InterPro" id="IPR051826">
    <property type="entry name" value="E3_ubiquitin-ligase_domain"/>
</dbReference>
<evidence type="ECO:0000259" key="2">
    <source>
        <dbReference type="PROSITE" id="PS50089"/>
    </source>
</evidence>
<dbReference type="InterPro" id="IPR013083">
    <property type="entry name" value="Znf_RING/FYVE/PHD"/>
</dbReference>
<dbReference type="CDD" id="cd16454">
    <property type="entry name" value="RING-H2_PA-TM-RING"/>
    <property type="match status" value="1"/>
</dbReference>
<dbReference type="SMART" id="SM00184">
    <property type="entry name" value="RING"/>
    <property type="match status" value="1"/>
</dbReference>
<dbReference type="EMBL" id="JABTTQ020001031">
    <property type="protein sequence ID" value="KAK6136544.1"/>
    <property type="molecule type" value="Genomic_DNA"/>
</dbReference>
<feature type="domain" description="RING-type" evidence="2">
    <location>
        <begin position="141"/>
        <end position="184"/>
    </location>
</feature>
<sequence>MAGMLPGVEAARRRRFHQKSNNNINYYGSEITQTRRSSFSLYASTHDFHLCSTSSMVLMQVLYDESTLGAEAREAKKRLDERLQPQWRTQTKRERSLRFLQDRATIQADSQAAEVPKLKKSGSKRLKWLKLSWKSSEQEECAVCLEQLKAAVVETLMQLPCGHRFHTNCLVPWLESNAHCPCCRMEIPAS</sequence>
<dbReference type="Proteomes" id="UP001318860">
    <property type="component" value="Unassembled WGS sequence"/>
</dbReference>
<keyword evidence="1" id="KW-0862">Zinc</keyword>
<gene>
    <name evidence="3" type="ORF">DH2020_029719</name>
</gene>
<dbReference type="PANTHER" id="PTHR22765:SF453">
    <property type="entry name" value="E3 UBIQUITIN-PROTEIN LIGASE RLIM"/>
    <property type="match status" value="1"/>
</dbReference>
<dbReference type="Pfam" id="PF13639">
    <property type="entry name" value="zf-RING_2"/>
    <property type="match status" value="1"/>
</dbReference>
<evidence type="ECO:0000256" key="1">
    <source>
        <dbReference type="PROSITE-ProRule" id="PRU00175"/>
    </source>
</evidence>
<protein>
    <recommendedName>
        <fullName evidence="2">RING-type domain-containing protein</fullName>
    </recommendedName>
</protein>
<keyword evidence="4" id="KW-1185">Reference proteome</keyword>
<organism evidence="3 4">
    <name type="scientific">Rehmannia glutinosa</name>
    <name type="common">Chinese foxglove</name>
    <dbReference type="NCBI Taxonomy" id="99300"/>
    <lineage>
        <taxon>Eukaryota</taxon>
        <taxon>Viridiplantae</taxon>
        <taxon>Streptophyta</taxon>
        <taxon>Embryophyta</taxon>
        <taxon>Tracheophyta</taxon>
        <taxon>Spermatophyta</taxon>
        <taxon>Magnoliopsida</taxon>
        <taxon>eudicotyledons</taxon>
        <taxon>Gunneridae</taxon>
        <taxon>Pentapetalae</taxon>
        <taxon>asterids</taxon>
        <taxon>lamiids</taxon>
        <taxon>Lamiales</taxon>
        <taxon>Orobanchaceae</taxon>
        <taxon>Rehmannieae</taxon>
        <taxon>Rehmannia</taxon>
    </lineage>
</organism>
<keyword evidence="1" id="KW-0863">Zinc-finger</keyword>
<evidence type="ECO:0000313" key="4">
    <source>
        <dbReference type="Proteomes" id="UP001318860"/>
    </source>
</evidence>
<keyword evidence="1" id="KW-0479">Metal-binding</keyword>
<proteinExistence type="predicted"/>
<dbReference type="Gene3D" id="3.30.40.10">
    <property type="entry name" value="Zinc/RING finger domain, C3HC4 (zinc finger)"/>
    <property type="match status" value="1"/>
</dbReference>
<evidence type="ECO:0000313" key="3">
    <source>
        <dbReference type="EMBL" id="KAK6136544.1"/>
    </source>
</evidence>
<accession>A0ABR0VR10</accession>
<comment type="caution">
    <text evidence="3">The sequence shown here is derived from an EMBL/GenBank/DDBJ whole genome shotgun (WGS) entry which is preliminary data.</text>
</comment>
<reference evidence="3 4" key="1">
    <citation type="journal article" date="2021" name="Comput. Struct. Biotechnol. J.">
        <title>De novo genome assembly of the potent medicinal plant Rehmannia glutinosa using nanopore technology.</title>
        <authorList>
            <person name="Ma L."/>
            <person name="Dong C."/>
            <person name="Song C."/>
            <person name="Wang X."/>
            <person name="Zheng X."/>
            <person name="Niu Y."/>
            <person name="Chen S."/>
            <person name="Feng W."/>
        </authorList>
    </citation>
    <scope>NUCLEOTIDE SEQUENCE [LARGE SCALE GENOMIC DNA]</scope>
    <source>
        <strain evidence="3">DH-2019</strain>
    </source>
</reference>
<dbReference type="PANTHER" id="PTHR22765">
    <property type="entry name" value="RING FINGER AND PROTEASE ASSOCIATED DOMAIN-CONTAINING"/>
    <property type="match status" value="1"/>
</dbReference>
<dbReference type="InterPro" id="IPR001841">
    <property type="entry name" value="Znf_RING"/>
</dbReference>